<gene>
    <name evidence="1" type="ORF">METZ01_LOCUS433265</name>
</gene>
<dbReference type="AlphaFoldDB" id="A0A382YC22"/>
<reference evidence="1" key="1">
    <citation type="submission" date="2018-05" db="EMBL/GenBank/DDBJ databases">
        <authorList>
            <person name="Lanie J.A."/>
            <person name="Ng W.-L."/>
            <person name="Kazmierczak K.M."/>
            <person name="Andrzejewski T.M."/>
            <person name="Davidsen T.M."/>
            <person name="Wayne K.J."/>
            <person name="Tettelin H."/>
            <person name="Glass J.I."/>
            <person name="Rusch D."/>
            <person name="Podicherti R."/>
            <person name="Tsui H.-C.T."/>
            <person name="Winkler M.E."/>
        </authorList>
    </citation>
    <scope>NUCLEOTIDE SEQUENCE</scope>
</reference>
<organism evidence="1">
    <name type="scientific">marine metagenome</name>
    <dbReference type="NCBI Taxonomy" id="408172"/>
    <lineage>
        <taxon>unclassified sequences</taxon>
        <taxon>metagenomes</taxon>
        <taxon>ecological metagenomes</taxon>
    </lineage>
</organism>
<sequence length="41" mass="4610">MPARKPPLATHYYLQVEPVRWGGRFLEQGDIDALVGCEQAP</sequence>
<dbReference type="EMBL" id="UINC01174340">
    <property type="protein sequence ID" value="SVD80411.1"/>
    <property type="molecule type" value="Genomic_DNA"/>
</dbReference>
<accession>A0A382YC22</accession>
<proteinExistence type="predicted"/>
<feature type="non-terminal residue" evidence="1">
    <location>
        <position position="41"/>
    </location>
</feature>
<evidence type="ECO:0000313" key="1">
    <source>
        <dbReference type="EMBL" id="SVD80411.1"/>
    </source>
</evidence>
<name>A0A382YC22_9ZZZZ</name>
<protein>
    <submittedName>
        <fullName evidence="1">Uncharacterized protein</fullName>
    </submittedName>
</protein>